<evidence type="ECO:0000256" key="9">
    <source>
        <dbReference type="ARBA" id="ARBA00022801"/>
    </source>
</evidence>
<dbReference type="GO" id="GO:0031251">
    <property type="term" value="C:PAN complex"/>
    <property type="evidence" value="ECO:0007669"/>
    <property type="project" value="UniProtKB-UniRule"/>
</dbReference>
<dbReference type="InterPro" id="IPR030843">
    <property type="entry name" value="PAN2"/>
</dbReference>
<dbReference type="FunCoup" id="L0PDD5">
    <property type="interactions" value="316"/>
</dbReference>
<gene>
    <name evidence="12" type="primary">PAN2</name>
    <name evidence="15" type="ORF">PNEJI1_000578</name>
</gene>
<dbReference type="Pfam" id="PF08600">
    <property type="entry name" value="NuBaID_C"/>
    <property type="match status" value="1"/>
</dbReference>
<accession>L0PDD5</accession>
<feature type="binding site" evidence="12">
    <location>
        <position position="1250"/>
    </location>
    <ligand>
        <name>a divalent metal cation</name>
        <dbReference type="ChEBI" id="CHEBI:60240"/>
        <note>catalytic</note>
    </ligand>
</feature>
<keyword evidence="11" id="KW-0539">Nucleus</keyword>
<dbReference type="SUPFAM" id="SSF50978">
    <property type="entry name" value="WD40 repeat-like"/>
    <property type="match status" value="1"/>
</dbReference>
<dbReference type="InterPro" id="IPR012337">
    <property type="entry name" value="RNaseH-like_sf"/>
</dbReference>
<dbReference type="InterPro" id="IPR048841">
    <property type="entry name" value="PAN2_N"/>
</dbReference>
<dbReference type="FunFam" id="3.30.420.10:FF:000028">
    <property type="entry name" value="PAN2-PAN3 deadenylation complex catalytic subunit PAN2"/>
    <property type="match status" value="1"/>
</dbReference>
<feature type="binding site" evidence="12">
    <location>
        <position position="1412"/>
    </location>
    <ligand>
        <name>a divalent metal cation</name>
        <dbReference type="ChEBI" id="CHEBI:60240"/>
        <note>catalytic</note>
    </ligand>
</feature>
<evidence type="ECO:0000256" key="2">
    <source>
        <dbReference type="ARBA" id="ARBA00004123"/>
    </source>
</evidence>
<sequence length="1460" mass="167111">MEGGTRKRRATAVLAQLDAALEHTNGTEQSLMQQIVAQKRPAYAPWSRSHFSRRLATFWAFPWHSLDSPINAVAWAKRGWICVDRTAVYCELCKRRYELRTYKLEEKTEKKGEKEKENAEKEKPDEGKDDDDEVGKKTDENGPKNEEKREKIDETVNGENETNLALKSENLSTEINKESNLYLDMAFKVYLDASLIEKGHSEGCTWRRRTCDDSIMKLPLLDRQGALKAHSARIERLRTIHTQYPLPSLRLPEEVTLDPEKMLYVEREDFGKAEKLSLFGWTCIVIDSVQLLACMACHRRIGLWGFKSGEEGLFDVIREHRDYCPWVNSVSQVSPVPGWKLLTRWLDYEMKKKDLDSGDTRDLLNVRLNRLQSKMAEKRLFDFSKGIYTTVCIAYSSIHQHGSKIIPITTSCFDEYYELVWVGNEKGHLTSYFGPELCRYTSAKAHNTPICSLISHERGIVSLSSQNIRLMNRRGLFRWSLSDLDMIDLQCMTVVSRTSSDILVGGLQTLMLLVNIERGTVINKLNRKKDTVVMQCGRYICCGSSTGELSLLDPSSYKELHSIEAHSGSFSDLDIRGNLILTCGFSQRNEHYLLDPLVKVFDIRTLRPLVPVPFPAGPAYVKMHPKMSTTAFVVSQNGLFHIVDMGNTTDVQLRHASTNTYFTSFCVSQSGDALALSDADGAVQLWSQKLTPCFSEFSGSLEWPNTSHVPNIRIHTDTINNTSPLNVIGMPYYREELLSSWPSHLVYDVGKVPHILDQDAISNMKMMDFVGYSIYSGNMKRNQARYYTRDKDDGIQKLIAPKFHSEKAKELVSGDMKKDSVPLYFEDEDNDSTEPFIIPKFYKLLEIKYSKFGVEDFDFGYYNNTPFSGLEIHIENSYCNSLIQLYYFIPSIRELAVAHSVSSCAQEKCLLCEIGFLFKMLSDANGQNCQATNFLRVLSASSQAISLGLIINESMEKKISFSSIIQALNRFLLEKLSDESLNTHSLNNYPSTNISPLAETNGFFSKTITFCGCGANSVRDSIIFVIDFIYPKKIASGKKFSLASFSLILGASINREVQNRAWCSNCHQFRFLTTQRTVSNFPCYLNINAMAYTQDHWKYWSSKGWLPTKIGKDIDKKVNNEGLTIYNLKGLVVEISFKNESHLVSFIHVTDKDIELKYKTSWFLFNDFLVMSVPEDHVLNFSKAWKVPAILIYEKVNYSDDLKKINFPSFDMSVLYKDCSISLKRDMQFVRHQIFTEIEKLDHNTVIGLDAEFVSMQKEEINVRSDGTRFIVRPSKLLLARVSAVRGNGELENVPFIDDYIAINEPIVDYLTEFSGIKQGDLDPITSKYTLVPLKIAYKKLRLLVTLGCKFVGHGLQKDFRIINIHVPKNQVIDTVNLFYLENRQRKLSLRFLAWYLLQDYIQQDSHDSIEDARTALLLYKKYKEFKEQGIFEEKLKEIYDLGKKYGYKPPVVGEEKHTN</sequence>
<dbReference type="Pfam" id="PF00929">
    <property type="entry name" value="RNase_T"/>
    <property type="match status" value="1"/>
</dbReference>
<keyword evidence="6 12" id="KW-0507">mRNA processing</keyword>
<keyword evidence="5" id="KW-0853">WD repeat</keyword>
<dbReference type="PANTHER" id="PTHR15728:SF0">
    <property type="entry name" value="PAN2-PAN3 DEADENYLATION COMPLEX CATALYTIC SUBUNIT PAN2"/>
    <property type="match status" value="1"/>
</dbReference>
<comment type="cofactor">
    <cofactor evidence="12">
        <name>a divalent metal cation</name>
        <dbReference type="ChEBI" id="CHEBI:60240"/>
    </cofactor>
    <text evidence="12">Binds 2 metal cations per subunit in the catalytic exonuclease domain.</text>
</comment>
<protein>
    <recommendedName>
        <fullName evidence="12">PAN2-PAN3 deadenylation complex catalytic subunit PAN2</fullName>
        <ecNumber evidence="12">3.1.13.4</ecNumber>
    </recommendedName>
    <alternativeName>
        <fullName evidence="12">PAB1P-dependent poly(A)-specific ribonuclease</fullName>
    </alternativeName>
    <alternativeName>
        <fullName evidence="12">Poly(A)-nuclease deadenylation complex subunit 2</fullName>
        <shortName evidence="12">PAN deadenylation complex subunit 2</shortName>
    </alternativeName>
</protein>
<dbReference type="PANTHER" id="PTHR15728">
    <property type="entry name" value="DEADENYLATION COMPLEX CATALYTIC SUBUNIT PAN2"/>
    <property type="match status" value="1"/>
</dbReference>
<dbReference type="Pfam" id="PF07967">
    <property type="entry name" value="zf-C3HC"/>
    <property type="match status" value="2"/>
</dbReference>
<name>L0PDD5_PNEJI</name>
<dbReference type="EC" id="3.1.13.4" evidence="12"/>
<dbReference type="Gene3D" id="2.130.10.10">
    <property type="entry name" value="YVTN repeat-like/Quinoprotein amine dehydrogenase"/>
    <property type="match status" value="1"/>
</dbReference>
<dbReference type="HAMAP" id="MF_03182">
    <property type="entry name" value="PAN2"/>
    <property type="match status" value="1"/>
</dbReference>
<comment type="similarity">
    <text evidence="12">Belongs to the peptidase C19 family. PAN2 subfamily.</text>
</comment>
<organism evidence="16">
    <name type="scientific">Pneumocystis jirovecii</name>
    <name type="common">Human pneumocystis pneumonia agent</name>
    <dbReference type="NCBI Taxonomy" id="42068"/>
    <lineage>
        <taxon>Eukaryota</taxon>
        <taxon>Fungi</taxon>
        <taxon>Dikarya</taxon>
        <taxon>Ascomycota</taxon>
        <taxon>Taphrinomycotina</taxon>
        <taxon>Pneumocystomycetes</taxon>
        <taxon>Pneumocystaceae</taxon>
        <taxon>Pneumocystis</taxon>
    </lineage>
</organism>
<keyword evidence="7 12" id="KW-0540">Nuclease</keyword>
<comment type="domain">
    <text evidence="12">The linker, or PAN3 interaction domain (PID), between the WD40 repeats and the pseudo-UCH domain mediates interaction with PAN3.</text>
</comment>
<dbReference type="GO" id="GO:0006397">
    <property type="term" value="P:mRNA processing"/>
    <property type="evidence" value="ECO:0007669"/>
    <property type="project" value="UniProtKB-KW"/>
</dbReference>
<dbReference type="InterPro" id="IPR038765">
    <property type="entry name" value="Papain-like_cys_pep_sf"/>
</dbReference>
<dbReference type="InterPro" id="IPR012935">
    <property type="entry name" value="NuBaID_N"/>
</dbReference>
<dbReference type="Pfam" id="PF20770">
    <property type="entry name" value="PAN2_N"/>
    <property type="match status" value="1"/>
</dbReference>
<dbReference type="InterPro" id="IPR050785">
    <property type="entry name" value="PAN2-PAN3_catalytic_subunit"/>
</dbReference>
<evidence type="ECO:0000256" key="7">
    <source>
        <dbReference type="ARBA" id="ARBA00022722"/>
    </source>
</evidence>
<comment type="activity regulation">
    <text evidence="12">Positively regulated by the regulatory subunit PAN3.</text>
</comment>
<dbReference type="InterPro" id="IPR015943">
    <property type="entry name" value="WD40/YVTN_repeat-like_dom_sf"/>
</dbReference>
<evidence type="ECO:0000256" key="8">
    <source>
        <dbReference type="ARBA" id="ARBA00022723"/>
    </source>
</evidence>
<dbReference type="InterPro" id="IPR028881">
    <property type="entry name" value="PAN2_UCH_dom"/>
</dbReference>
<evidence type="ECO:0000256" key="11">
    <source>
        <dbReference type="ARBA" id="ARBA00023242"/>
    </source>
</evidence>
<dbReference type="GO" id="GO:0005634">
    <property type="term" value="C:nucleus"/>
    <property type="evidence" value="ECO:0007669"/>
    <property type="project" value="UniProtKB-SubCell"/>
</dbReference>
<comment type="catalytic activity">
    <reaction evidence="1 12">
        <text>Exonucleolytic cleavage of poly(A) to 5'-AMP.</text>
        <dbReference type="EC" id="3.1.13.4"/>
    </reaction>
</comment>
<evidence type="ECO:0000256" key="5">
    <source>
        <dbReference type="ARBA" id="ARBA00022574"/>
    </source>
</evidence>
<comment type="caution">
    <text evidence="15">The sequence shown here is derived from an EMBL/GenBank/DDBJ whole genome shotgun (WGS) entry which is preliminary data.</text>
</comment>
<reference evidence="15 16" key="1">
    <citation type="journal article" date="2012" name="MBio">
        <title>De novo assembly of the Pneumocystis jirovecii genome from a single bronchoalveolar lavage fluid specimen from a patient.</title>
        <authorList>
            <person name="Cisse O.H."/>
            <person name="Pagni M."/>
            <person name="Hauser P.M."/>
        </authorList>
    </citation>
    <scope>NUCLEOTIDE SEQUENCE [LARGE SCALE GENOMIC DNA]</scope>
    <source>
        <strain evidence="15 16">SE8</strain>
    </source>
</reference>
<feature type="region of interest" description="Disordered" evidence="13">
    <location>
        <begin position="107"/>
        <end position="165"/>
    </location>
</feature>
<feature type="domain" description="USP" evidence="14">
    <location>
        <begin position="868"/>
        <end position="1196"/>
    </location>
</feature>
<feature type="binding site" evidence="12">
    <location>
        <position position="1252"/>
    </location>
    <ligand>
        <name>a divalent metal cation</name>
        <dbReference type="ChEBI" id="CHEBI:60240"/>
        <note>catalytic</note>
    </ligand>
</feature>
<comment type="subcellular location">
    <subcellularLocation>
        <location evidence="3 12">Cytoplasm</location>
    </subcellularLocation>
    <subcellularLocation>
        <location evidence="2">Nucleus</location>
    </subcellularLocation>
</comment>
<evidence type="ECO:0000259" key="14">
    <source>
        <dbReference type="PROSITE" id="PS50235"/>
    </source>
</evidence>
<dbReference type="GO" id="GO:0000289">
    <property type="term" value="P:nuclear-transcribed mRNA poly(A) tail shortening"/>
    <property type="evidence" value="ECO:0007669"/>
    <property type="project" value="UniProtKB-UniRule"/>
</dbReference>
<dbReference type="GO" id="GO:0004535">
    <property type="term" value="F:poly(A)-specific ribonuclease activity"/>
    <property type="evidence" value="ECO:0007669"/>
    <property type="project" value="UniProtKB-UniRule"/>
</dbReference>
<comment type="domain">
    <text evidence="12">Contains a pseudo-UCH domain. This ubiquitin C-terminal hydrolase (UCH)-like or ubiquitin specific protease (USP)-like domain is predicted to be catalytically inactive because it lacks the active site catalytic triad characteristic of thiol proteases, with residues at the equivalent structural positions that are incompatible with catalysis, and it cannot bind ubiquitin. It functions as a structural scaffold for intra- and intermolecular interactions in the complex.</text>
</comment>
<dbReference type="InParanoid" id="L0PDD5"/>
<evidence type="ECO:0000256" key="4">
    <source>
        <dbReference type="ARBA" id="ARBA00022490"/>
    </source>
</evidence>
<dbReference type="SUPFAM" id="SSF54001">
    <property type="entry name" value="Cysteine proteinases"/>
    <property type="match status" value="1"/>
</dbReference>
<dbReference type="Pfam" id="PF13423">
    <property type="entry name" value="UCH_1"/>
    <property type="match status" value="1"/>
</dbReference>
<evidence type="ECO:0000313" key="15">
    <source>
        <dbReference type="EMBL" id="CCJ30381.1"/>
    </source>
</evidence>
<dbReference type="InterPro" id="IPR036397">
    <property type="entry name" value="RNaseH_sf"/>
</dbReference>
<keyword evidence="8 12" id="KW-0479">Metal-binding</keyword>
<evidence type="ECO:0000256" key="3">
    <source>
        <dbReference type="ARBA" id="ARBA00004496"/>
    </source>
</evidence>
<keyword evidence="9 12" id="KW-0378">Hydrolase</keyword>
<evidence type="ECO:0000256" key="6">
    <source>
        <dbReference type="ARBA" id="ARBA00022664"/>
    </source>
</evidence>
<dbReference type="InterPro" id="IPR036322">
    <property type="entry name" value="WD40_repeat_dom_sf"/>
</dbReference>
<dbReference type="SMART" id="SM00479">
    <property type="entry name" value="EXOIII"/>
    <property type="match status" value="1"/>
</dbReference>
<comment type="caution">
    <text evidence="12">Lacks conserved residue(s) required for the propagation of feature annotation.</text>
</comment>
<evidence type="ECO:0000313" key="16">
    <source>
        <dbReference type="Proteomes" id="UP000010422"/>
    </source>
</evidence>
<dbReference type="STRING" id="1209962.L0PDD5"/>
<dbReference type="PROSITE" id="PS50235">
    <property type="entry name" value="USP_3"/>
    <property type="match status" value="1"/>
</dbReference>
<dbReference type="GO" id="GO:0008270">
    <property type="term" value="F:zinc ion binding"/>
    <property type="evidence" value="ECO:0007669"/>
    <property type="project" value="InterPro"/>
</dbReference>
<dbReference type="VEuPathDB" id="FungiDB:PNEJI1_000578"/>
<dbReference type="InterPro" id="IPR013909">
    <property type="entry name" value="NuBaID_C"/>
</dbReference>
<dbReference type="Gene3D" id="3.30.420.10">
    <property type="entry name" value="Ribonuclease H-like superfamily/Ribonuclease H"/>
    <property type="match status" value="1"/>
</dbReference>
<evidence type="ECO:0000256" key="1">
    <source>
        <dbReference type="ARBA" id="ARBA00001663"/>
    </source>
</evidence>
<dbReference type="EMBL" id="CAKM01000249">
    <property type="protein sequence ID" value="CCJ30381.1"/>
    <property type="molecule type" value="Genomic_DNA"/>
</dbReference>
<dbReference type="GO" id="GO:0000932">
    <property type="term" value="C:P-body"/>
    <property type="evidence" value="ECO:0007669"/>
    <property type="project" value="TreeGrafter"/>
</dbReference>
<feature type="compositionally biased region" description="Basic and acidic residues" evidence="13">
    <location>
        <begin position="107"/>
        <end position="126"/>
    </location>
</feature>
<comment type="function">
    <text evidence="12">Catalytic subunit of the poly(A)-nuclease (PAN) deadenylation complex, one of two cytoplasmic mRNA deadenylases involved in mRNA turnover. PAN specifically shortens poly(A) tails of RNA and the activity is stimulated by poly(A)-binding protein PAB1. PAN deadenylation is followed by rapid degradation of the shortened mRNA tails by the CCR4-NOT complex. Deadenylated mRNAs are then degraded by two alternative mechanisms, namely exosome-mediated 3'-5' exonucleolytic degradation, or deadenlyation-dependent mRNA decaping and subsequent 5'-3' exonucleolytic degradation by XRN1. May also be involved in post-transcriptional maturation of mRNA poly(A) tails.</text>
</comment>
<feature type="binding site" evidence="12">
    <location>
        <position position="1359"/>
    </location>
    <ligand>
        <name>a divalent metal cation</name>
        <dbReference type="ChEBI" id="CHEBI:60240"/>
        <note>catalytic</note>
    </ligand>
</feature>
<dbReference type="GO" id="GO:0003676">
    <property type="term" value="F:nucleic acid binding"/>
    <property type="evidence" value="ECO:0007669"/>
    <property type="project" value="InterPro"/>
</dbReference>
<dbReference type="Proteomes" id="UP000010422">
    <property type="component" value="Unassembled WGS sequence"/>
</dbReference>
<proteinExistence type="inferred from homology"/>
<evidence type="ECO:0000256" key="13">
    <source>
        <dbReference type="SAM" id="MobiDB-lite"/>
    </source>
</evidence>
<evidence type="ECO:0000256" key="12">
    <source>
        <dbReference type="HAMAP-Rule" id="MF_03182"/>
    </source>
</evidence>
<evidence type="ECO:0000256" key="10">
    <source>
        <dbReference type="ARBA" id="ARBA00022839"/>
    </source>
</evidence>
<dbReference type="CDD" id="cd06143">
    <property type="entry name" value="PAN2_exo"/>
    <property type="match status" value="1"/>
</dbReference>
<keyword evidence="4 12" id="KW-0963">Cytoplasm</keyword>
<dbReference type="InterPro" id="IPR028889">
    <property type="entry name" value="USP"/>
</dbReference>
<dbReference type="SUPFAM" id="SSF53098">
    <property type="entry name" value="Ribonuclease H-like"/>
    <property type="match status" value="1"/>
</dbReference>
<dbReference type="InterPro" id="IPR013520">
    <property type="entry name" value="Ribonucl_H"/>
</dbReference>
<dbReference type="Gene3D" id="3.90.70.10">
    <property type="entry name" value="Cysteine proteinases"/>
    <property type="match status" value="1"/>
</dbReference>
<comment type="subunit">
    <text evidence="12">Forms a heterotrimer with an asymmetric homodimer of the regulatory subunit PAN3 to form the poly(A)-nuclease (PAN) deadenylation complex.</text>
</comment>
<feature type="compositionally biased region" description="Basic and acidic residues" evidence="13">
    <location>
        <begin position="134"/>
        <end position="154"/>
    </location>
</feature>
<keyword evidence="10 12" id="KW-0269">Exonuclease</keyword>